<keyword evidence="6 7" id="KW-0949">S-adenosyl-L-methionine</keyword>
<keyword evidence="10" id="KW-1185">Reference proteome</keyword>
<dbReference type="SUPFAM" id="SSF53335">
    <property type="entry name" value="S-adenosyl-L-methionine-dependent methyltransferases"/>
    <property type="match status" value="1"/>
</dbReference>
<evidence type="ECO:0000256" key="3">
    <source>
        <dbReference type="ARBA" id="ARBA00022552"/>
    </source>
</evidence>
<gene>
    <name evidence="7 9" type="primary">rsmH</name>
    <name evidence="9" type="ORF">FDO65_21150</name>
</gene>
<comment type="catalytic activity">
    <reaction evidence="7">
        <text>cytidine(1402) in 16S rRNA + S-adenosyl-L-methionine = N(4)-methylcytidine(1402) in 16S rRNA + S-adenosyl-L-homocysteine + H(+)</text>
        <dbReference type="Rhea" id="RHEA:42928"/>
        <dbReference type="Rhea" id="RHEA-COMP:10286"/>
        <dbReference type="Rhea" id="RHEA-COMP:10287"/>
        <dbReference type="ChEBI" id="CHEBI:15378"/>
        <dbReference type="ChEBI" id="CHEBI:57856"/>
        <dbReference type="ChEBI" id="CHEBI:59789"/>
        <dbReference type="ChEBI" id="CHEBI:74506"/>
        <dbReference type="ChEBI" id="CHEBI:82748"/>
        <dbReference type="EC" id="2.1.1.199"/>
    </reaction>
</comment>
<dbReference type="PIRSF" id="PIRSF004486">
    <property type="entry name" value="MraW"/>
    <property type="match status" value="1"/>
</dbReference>
<dbReference type="InterPro" id="IPR002903">
    <property type="entry name" value="RsmH"/>
</dbReference>
<dbReference type="GO" id="GO:0071424">
    <property type="term" value="F:rRNA (cytosine-N4-)-methyltransferase activity"/>
    <property type="evidence" value="ECO:0007669"/>
    <property type="project" value="UniProtKB-UniRule"/>
</dbReference>
<dbReference type="OrthoDB" id="9806637at2"/>
<comment type="function">
    <text evidence="7">Specifically methylates the N4 position of cytidine in position 1402 (C1402) of 16S rRNA.</text>
</comment>
<evidence type="ECO:0000256" key="2">
    <source>
        <dbReference type="ARBA" id="ARBA00022490"/>
    </source>
</evidence>
<sequence length="331" mass="35719">MGQRSQPVPAGHVPVLLGRVDELLTPALDGAPDQSWCVDATLGMGGHTLALLQAHPHLRIVGIDRDPQALEIAERRLTEAGVIDRAVLVHAVYDRIGDAIDEHVPGARVQGVLFDLGVSSVQLDRADRGFAYAQDGPLDMRMDPTTGPSAADVLNTYATGELARILREYGEERFAGRIAAAIVAERAREPFTTSARLVDLVRSNIPAATRRTGGNPAKRTFQALRIEVNDELGALRRALPAVLERIAVGGRIVLLSYQSLEDRIVKRAIQPSTLSTSPPGLPVELPGTEPEFRWLTRGAELPTDDEVQANPRAASARMRAAERLTTGGGRR</sequence>
<accession>A0A4U6Q853</accession>
<feature type="binding site" evidence="7">
    <location>
        <position position="93"/>
    </location>
    <ligand>
        <name>S-adenosyl-L-methionine</name>
        <dbReference type="ChEBI" id="CHEBI:59789"/>
    </ligand>
</feature>
<feature type="binding site" evidence="7">
    <location>
        <position position="64"/>
    </location>
    <ligand>
        <name>S-adenosyl-L-methionine</name>
        <dbReference type="ChEBI" id="CHEBI:59789"/>
    </ligand>
</feature>
<organism evidence="9 10">
    <name type="scientific">Nakamurella flava</name>
    <dbReference type="NCBI Taxonomy" id="2576308"/>
    <lineage>
        <taxon>Bacteria</taxon>
        <taxon>Bacillati</taxon>
        <taxon>Actinomycetota</taxon>
        <taxon>Actinomycetes</taxon>
        <taxon>Nakamurellales</taxon>
        <taxon>Nakamurellaceae</taxon>
        <taxon>Nakamurella</taxon>
    </lineage>
</organism>
<evidence type="ECO:0000256" key="7">
    <source>
        <dbReference type="HAMAP-Rule" id="MF_01007"/>
    </source>
</evidence>
<dbReference type="AlphaFoldDB" id="A0A4U6Q853"/>
<dbReference type="SUPFAM" id="SSF81799">
    <property type="entry name" value="Putative methyltransferase TM0872, insert domain"/>
    <property type="match status" value="1"/>
</dbReference>
<dbReference type="HAMAP" id="MF_01007">
    <property type="entry name" value="16SrRNA_methyltr_H"/>
    <property type="match status" value="1"/>
</dbReference>
<proteinExistence type="inferred from homology"/>
<evidence type="ECO:0000313" key="9">
    <source>
        <dbReference type="EMBL" id="TKV56094.1"/>
    </source>
</evidence>
<name>A0A4U6Q853_9ACTN</name>
<evidence type="ECO:0000256" key="5">
    <source>
        <dbReference type="ARBA" id="ARBA00022679"/>
    </source>
</evidence>
<dbReference type="Pfam" id="PF01795">
    <property type="entry name" value="Methyltransf_5"/>
    <property type="match status" value="1"/>
</dbReference>
<protein>
    <recommendedName>
        <fullName evidence="7">Ribosomal RNA small subunit methyltransferase H</fullName>
        <ecNumber evidence="7">2.1.1.199</ecNumber>
    </recommendedName>
    <alternativeName>
        <fullName evidence="7">16S rRNA m(4)C1402 methyltransferase</fullName>
    </alternativeName>
    <alternativeName>
        <fullName evidence="7">rRNA (cytosine-N(4)-)-methyltransferase RsmH</fullName>
    </alternativeName>
</protein>
<dbReference type="PANTHER" id="PTHR11265">
    <property type="entry name" value="S-ADENOSYL-METHYLTRANSFERASE MRAW"/>
    <property type="match status" value="1"/>
</dbReference>
<dbReference type="NCBIfam" id="TIGR00006">
    <property type="entry name" value="16S rRNA (cytosine(1402)-N(4))-methyltransferase RsmH"/>
    <property type="match status" value="1"/>
</dbReference>
<dbReference type="InterPro" id="IPR029063">
    <property type="entry name" value="SAM-dependent_MTases_sf"/>
</dbReference>
<comment type="caution">
    <text evidence="9">The sequence shown here is derived from an EMBL/GenBank/DDBJ whole genome shotgun (WGS) entry which is preliminary data.</text>
</comment>
<evidence type="ECO:0000256" key="6">
    <source>
        <dbReference type="ARBA" id="ARBA00022691"/>
    </source>
</evidence>
<dbReference type="FunFam" id="1.10.150.170:FF:000001">
    <property type="entry name" value="Ribosomal RNA small subunit methyltransferase H"/>
    <property type="match status" value="1"/>
</dbReference>
<evidence type="ECO:0000313" key="10">
    <source>
        <dbReference type="Proteomes" id="UP000306985"/>
    </source>
</evidence>
<dbReference type="Gene3D" id="3.40.50.150">
    <property type="entry name" value="Vaccinia Virus protein VP39"/>
    <property type="match status" value="1"/>
</dbReference>
<dbReference type="InterPro" id="IPR023397">
    <property type="entry name" value="SAM-dep_MeTrfase_MraW_recog"/>
</dbReference>
<dbReference type="Gene3D" id="1.10.150.170">
    <property type="entry name" value="Putative methyltransferase TM0872, insert domain"/>
    <property type="match status" value="1"/>
</dbReference>
<evidence type="ECO:0000256" key="8">
    <source>
        <dbReference type="SAM" id="MobiDB-lite"/>
    </source>
</evidence>
<keyword evidence="5 7" id="KW-0808">Transferase</keyword>
<feature type="binding site" evidence="7">
    <location>
        <begin position="45"/>
        <end position="47"/>
    </location>
    <ligand>
        <name>S-adenosyl-L-methionine</name>
        <dbReference type="ChEBI" id="CHEBI:59789"/>
    </ligand>
</feature>
<keyword evidence="4 7" id="KW-0489">Methyltransferase</keyword>
<keyword evidence="3 7" id="KW-0698">rRNA processing</keyword>
<comment type="similarity">
    <text evidence="1 7">Belongs to the methyltransferase superfamily. RsmH family.</text>
</comment>
<feature type="binding site" evidence="7">
    <location>
        <position position="115"/>
    </location>
    <ligand>
        <name>S-adenosyl-L-methionine</name>
        <dbReference type="ChEBI" id="CHEBI:59789"/>
    </ligand>
</feature>
<dbReference type="EMBL" id="SZZH01000008">
    <property type="protein sequence ID" value="TKV56094.1"/>
    <property type="molecule type" value="Genomic_DNA"/>
</dbReference>
<feature type="region of interest" description="Disordered" evidence="8">
    <location>
        <begin position="298"/>
        <end position="331"/>
    </location>
</feature>
<reference evidence="9 10" key="1">
    <citation type="submission" date="2019-05" db="EMBL/GenBank/DDBJ databases">
        <title>Nakamurella sp. N5BH11, whole genome shotgun sequence.</title>
        <authorList>
            <person name="Tuo L."/>
        </authorList>
    </citation>
    <scope>NUCLEOTIDE SEQUENCE [LARGE SCALE GENOMIC DNA]</scope>
    <source>
        <strain evidence="9 10">N5BH11</strain>
    </source>
</reference>
<dbReference type="GO" id="GO:0070475">
    <property type="term" value="P:rRNA base methylation"/>
    <property type="evidence" value="ECO:0007669"/>
    <property type="project" value="UniProtKB-UniRule"/>
</dbReference>
<evidence type="ECO:0000256" key="4">
    <source>
        <dbReference type="ARBA" id="ARBA00022603"/>
    </source>
</evidence>
<dbReference type="EC" id="2.1.1.199" evidence="7"/>
<dbReference type="GO" id="GO:0005737">
    <property type="term" value="C:cytoplasm"/>
    <property type="evidence" value="ECO:0007669"/>
    <property type="project" value="UniProtKB-SubCell"/>
</dbReference>
<dbReference type="RefSeq" id="WP_137451750.1">
    <property type="nucleotide sequence ID" value="NZ_SZZH01000008.1"/>
</dbReference>
<comment type="subcellular location">
    <subcellularLocation>
        <location evidence="7">Cytoplasm</location>
    </subcellularLocation>
</comment>
<feature type="binding site" evidence="7">
    <location>
        <position position="122"/>
    </location>
    <ligand>
        <name>S-adenosyl-L-methionine</name>
        <dbReference type="ChEBI" id="CHEBI:59789"/>
    </ligand>
</feature>
<keyword evidence="2 7" id="KW-0963">Cytoplasm</keyword>
<dbReference type="PANTHER" id="PTHR11265:SF0">
    <property type="entry name" value="12S RRNA N4-METHYLCYTIDINE METHYLTRANSFERASE"/>
    <property type="match status" value="1"/>
</dbReference>
<dbReference type="Proteomes" id="UP000306985">
    <property type="component" value="Unassembled WGS sequence"/>
</dbReference>
<feature type="compositionally biased region" description="Low complexity" evidence="8">
    <location>
        <begin position="309"/>
        <end position="318"/>
    </location>
</feature>
<evidence type="ECO:0000256" key="1">
    <source>
        <dbReference type="ARBA" id="ARBA00010396"/>
    </source>
</evidence>